<dbReference type="PANTHER" id="PTHR46586">
    <property type="entry name" value="ANKYRIN REPEAT-CONTAINING PROTEIN"/>
    <property type="match status" value="1"/>
</dbReference>
<name>A0AAU9LJP9_9STRA</name>
<dbReference type="AlphaFoldDB" id="A0AAU9LJP9"/>
<organism evidence="1 2">
    <name type="scientific">Peronospora belbahrii</name>
    <dbReference type="NCBI Taxonomy" id="622444"/>
    <lineage>
        <taxon>Eukaryota</taxon>
        <taxon>Sar</taxon>
        <taxon>Stramenopiles</taxon>
        <taxon>Oomycota</taxon>
        <taxon>Peronosporomycetes</taxon>
        <taxon>Peronosporales</taxon>
        <taxon>Peronosporaceae</taxon>
        <taxon>Peronospora</taxon>
    </lineage>
</organism>
<dbReference type="Proteomes" id="UP001160483">
    <property type="component" value="Unassembled WGS sequence"/>
</dbReference>
<dbReference type="SMART" id="SM00248">
    <property type="entry name" value="ANK"/>
    <property type="match status" value="5"/>
</dbReference>
<comment type="caution">
    <text evidence="1">The sequence shown here is derived from an EMBL/GenBank/DDBJ whole genome shotgun (WGS) entry which is preliminary data.</text>
</comment>
<accession>A0AAU9LJP9</accession>
<sequence>MFTLLEFVLRQYPSVQDFEISSRAISECIELSPILSLAPACTFGSILLLDRIWALSCNSAADRPSHWSLTNFLQSDTFYYRWQFSKSLEVAAARGDLAMVKWLFAHFSGCETTFRVVESAAENGCTPVLEYLMTQNAKFWSEESSSVGNMKLVANQDKVLSQSEKNVVHWHHRAIVVAATRGHFDTVRWLHKNLLCHYGCEEETMLVIERTHAIALDVEEFELAELLIPQGKKPSDCTTYSRQSVKIEMTPENPCLRWDVNRAVQAVKDLASSDCLDLMQQIAMLHSPLPPIQATWLLDWRGAFINACGRGDFPMMNWLMEYPIGREAFLVNTGLYFRPLCAAAQGNQIEVIHYLYKKGCCDLHGDALRLTMQHVSLSTVKCLVGYMRRMPQLKANDIIHEATKHGRLDVLQYFYNRSTFFHKALTSSLQSPNAMTVAARHGHLELLKWLFRNACGKYSTEVMNVAVRYGHLRIVQWLHVRQSKSCTSDAMEIAAYNGHLEILKWLYANRSESCSSLAIEYAVKQGHLRIAFWLHNNVRQKKSLSLYVKGNARSAFDMVLFLRKYYPTSVQNSCPIAISHQCVVFI</sequence>
<dbReference type="InterPro" id="IPR052050">
    <property type="entry name" value="SecEffector_AnkRepeat"/>
</dbReference>
<dbReference type="InterPro" id="IPR002110">
    <property type="entry name" value="Ankyrin_rpt"/>
</dbReference>
<dbReference type="InterPro" id="IPR036770">
    <property type="entry name" value="Ankyrin_rpt-contain_sf"/>
</dbReference>
<dbReference type="EMBL" id="CAKKTJ010000327">
    <property type="protein sequence ID" value="CAH0481138.1"/>
    <property type="molecule type" value="Genomic_DNA"/>
</dbReference>
<evidence type="ECO:0008006" key="3">
    <source>
        <dbReference type="Google" id="ProtNLM"/>
    </source>
</evidence>
<gene>
    <name evidence="1" type="ORF">PBS003_LOCUS7745</name>
</gene>
<dbReference type="Pfam" id="PF12796">
    <property type="entry name" value="Ank_2"/>
    <property type="match status" value="1"/>
</dbReference>
<dbReference type="Gene3D" id="1.25.40.20">
    <property type="entry name" value="Ankyrin repeat-containing domain"/>
    <property type="match status" value="2"/>
</dbReference>
<evidence type="ECO:0000313" key="1">
    <source>
        <dbReference type="EMBL" id="CAH0481138.1"/>
    </source>
</evidence>
<proteinExistence type="predicted"/>
<protein>
    <recommendedName>
        <fullName evidence="3">Ankyrin repeat-containing domain</fullName>
    </recommendedName>
</protein>
<reference evidence="1" key="1">
    <citation type="submission" date="2021-11" db="EMBL/GenBank/DDBJ databases">
        <authorList>
            <person name="Islam A."/>
            <person name="Islam S."/>
            <person name="Flora M.S."/>
            <person name="Rahman M."/>
            <person name="Ziaur R.M."/>
            <person name="Epstein J.H."/>
            <person name="Hassan M."/>
            <person name="Klassen M."/>
            <person name="Woodard K."/>
            <person name="Webb A."/>
            <person name="Webby R.J."/>
            <person name="El Zowalaty M.E."/>
        </authorList>
    </citation>
    <scope>NUCLEOTIDE SEQUENCE</scope>
    <source>
        <strain evidence="1">Pbs3</strain>
    </source>
</reference>
<dbReference type="SUPFAM" id="SSF48403">
    <property type="entry name" value="Ankyrin repeat"/>
    <property type="match status" value="1"/>
</dbReference>
<dbReference type="PANTHER" id="PTHR46586:SF3">
    <property type="entry name" value="ANKYRIN REPEAT-CONTAINING PROTEIN"/>
    <property type="match status" value="1"/>
</dbReference>
<evidence type="ECO:0000313" key="2">
    <source>
        <dbReference type="Proteomes" id="UP001160483"/>
    </source>
</evidence>